<dbReference type="KEGG" id="ave:Arcve_0264"/>
<reference evidence="1 2" key="1">
    <citation type="submission" date="2011-03" db="EMBL/GenBank/DDBJ databases">
        <title>The complete genome of Archaeoglobus veneficus SNP6.</title>
        <authorList>
            <consortium name="US DOE Joint Genome Institute (JGI-PGF)"/>
            <person name="Lucas S."/>
            <person name="Copeland A."/>
            <person name="Lapidus A."/>
            <person name="Bruce D."/>
            <person name="Goodwin L."/>
            <person name="Pitluck S."/>
            <person name="Kyrpides N."/>
            <person name="Mavromatis K."/>
            <person name="Pagani I."/>
            <person name="Ivanova N."/>
            <person name="Mikhailova N."/>
            <person name="Lu M."/>
            <person name="Detter J.C."/>
            <person name="Tapia R."/>
            <person name="Han C."/>
            <person name="Land M."/>
            <person name="Hauser L."/>
            <person name="Markowitz V."/>
            <person name="Cheng J.-F."/>
            <person name="Hugenholtz P."/>
            <person name="Woyke T."/>
            <person name="Wu D."/>
            <person name="Spring S."/>
            <person name="Brambilla E."/>
            <person name="Klenk H.-P."/>
            <person name="Eisen J.A."/>
        </authorList>
    </citation>
    <scope>NUCLEOTIDE SEQUENCE [LARGE SCALE GENOMIC DNA]</scope>
    <source>
        <strain>SNP6</strain>
    </source>
</reference>
<name>F2KNZ2_ARCVS</name>
<organism evidence="1 2">
    <name type="scientific">Archaeoglobus veneficus (strain DSM 11195 / SNP6)</name>
    <dbReference type="NCBI Taxonomy" id="693661"/>
    <lineage>
        <taxon>Archaea</taxon>
        <taxon>Methanobacteriati</taxon>
        <taxon>Methanobacteriota</taxon>
        <taxon>Archaeoglobi</taxon>
        <taxon>Archaeoglobales</taxon>
        <taxon>Archaeoglobaceae</taxon>
        <taxon>Archaeoglobus</taxon>
    </lineage>
</organism>
<keyword evidence="2" id="KW-1185">Reference proteome</keyword>
<dbReference type="GeneID" id="10393358"/>
<dbReference type="HOGENOM" id="CLU_1060064_0_0_2"/>
<gene>
    <name evidence="1" type="ordered locus">Arcve_0264</name>
</gene>
<sequence>MKKAWIVGLFLIAILLVAGVAMASTMANSDNSVAEIQTLSGSMIYQNNEHRDEVIKKSLEIAGDGWKCIGMYTVDTNTMDMLVILKKDDKIKYVEVYKQEKGLVAREVIPRVIEKKVSKDVIYNKDKVSKEEPAKIFKEYGKVVAEVQLLAASPVVVEAWSSIEAKNALGITLWNLTAKGYFHVYPGDSVFYVADDSSAYANGYLGWYIEYFDSDATWTSTAGRVDARAGFDNSLPWVDGVDAWAWVQVDKYLQMTKDAGYT</sequence>
<evidence type="ECO:0000313" key="1">
    <source>
        <dbReference type="EMBL" id="AEA46300.1"/>
    </source>
</evidence>
<dbReference type="Proteomes" id="UP000008136">
    <property type="component" value="Chromosome"/>
</dbReference>
<dbReference type="EMBL" id="CP002588">
    <property type="protein sequence ID" value="AEA46300.1"/>
    <property type="molecule type" value="Genomic_DNA"/>
</dbReference>
<protein>
    <submittedName>
        <fullName evidence="1">Uncharacterized protein</fullName>
    </submittedName>
</protein>
<dbReference type="AlphaFoldDB" id="F2KNZ2"/>
<proteinExistence type="predicted"/>
<evidence type="ECO:0000313" key="2">
    <source>
        <dbReference type="Proteomes" id="UP000008136"/>
    </source>
</evidence>
<accession>F2KNZ2</accession>
<dbReference type="RefSeq" id="WP_013682976.1">
    <property type="nucleotide sequence ID" value="NC_015320.1"/>
</dbReference>